<feature type="compositionally biased region" description="Basic and acidic residues" evidence="2">
    <location>
        <begin position="41"/>
        <end position="51"/>
    </location>
</feature>
<feature type="domain" description="Zn(2)-C6 fungal-type" evidence="3">
    <location>
        <begin position="10"/>
        <end position="38"/>
    </location>
</feature>
<dbReference type="GO" id="GO:0000981">
    <property type="term" value="F:DNA-binding transcription factor activity, RNA polymerase II-specific"/>
    <property type="evidence" value="ECO:0007669"/>
    <property type="project" value="InterPro"/>
</dbReference>
<organism evidence="4 5">
    <name type="scientific">Fusarium oxysporum f. sp. raphani</name>
    <dbReference type="NCBI Taxonomy" id="96318"/>
    <lineage>
        <taxon>Eukaryota</taxon>
        <taxon>Fungi</taxon>
        <taxon>Dikarya</taxon>
        <taxon>Ascomycota</taxon>
        <taxon>Pezizomycotina</taxon>
        <taxon>Sordariomycetes</taxon>
        <taxon>Hypocreomycetidae</taxon>
        <taxon>Hypocreales</taxon>
        <taxon>Nectriaceae</taxon>
        <taxon>Fusarium</taxon>
        <taxon>Fusarium oxysporum species complex</taxon>
    </lineage>
</organism>
<dbReference type="EMBL" id="JAELUR010000019">
    <property type="protein sequence ID" value="KAG7418632.1"/>
    <property type="molecule type" value="Genomic_DNA"/>
</dbReference>
<dbReference type="GO" id="GO:0045944">
    <property type="term" value="P:positive regulation of transcription by RNA polymerase II"/>
    <property type="evidence" value="ECO:0007669"/>
    <property type="project" value="TreeGrafter"/>
</dbReference>
<keyword evidence="1" id="KW-0539">Nucleus</keyword>
<reference evidence="4" key="1">
    <citation type="submission" date="2021-04" db="EMBL/GenBank/DDBJ databases">
        <title>First draft genome resource for Brassicaceae pathogens Fusarium oxysporum f. sp. raphani and Fusarium oxysporum f. sp. rapae.</title>
        <authorList>
            <person name="Asai S."/>
        </authorList>
    </citation>
    <scope>NUCLEOTIDE SEQUENCE</scope>
    <source>
        <strain evidence="4">Tf1262</strain>
    </source>
</reference>
<name>A0A8J5PEG9_FUSOX</name>
<dbReference type="SMART" id="SM00066">
    <property type="entry name" value="GAL4"/>
    <property type="match status" value="1"/>
</dbReference>
<dbReference type="GO" id="GO:0005634">
    <property type="term" value="C:nucleus"/>
    <property type="evidence" value="ECO:0007669"/>
    <property type="project" value="TreeGrafter"/>
</dbReference>
<accession>A0A8J5PEG9</accession>
<dbReference type="InterPro" id="IPR001138">
    <property type="entry name" value="Zn2Cys6_DnaBD"/>
</dbReference>
<feature type="region of interest" description="Disordered" evidence="2">
    <location>
        <begin position="152"/>
        <end position="174"/>
    </location>
</feature>
<evidence type="ECO:0000259" key="3">
    <source>
        <dbReference type="PROSITE" id="PS50048"/>
    </source>
</evidence>
<dbReference type="GO" id="GO:0000976">
    <property type="term" value="F:transcription cis-regulatory region binding"/>
    <property type="evidence" value="ECO:0007669"/>
    <property type="project" value="TreeGrafter"/>
</dbReference>
<dbReference type="PROSITE" id="PS00463">
    <property type="entry name" value="ZN2_CY6_FUNGAL_1"/>
    <property type="match status" value="1"/>
</dbReference>
<feature type="region of interest" description="Disordered" evidence="2">
    <location>
        <begin position="41"/>
        <end position="111"/>
    </location>
</feature>
<evidence type="ECO:0000256" key="2">
    <source>
        <dbReference type="SAM" id="MobiDB-lite"/>
    </source>
</evidence>
<dbReference type="CDD" id="cd00067">
    <property type="entry name" value="GAL4"/>
    <property type="match status" value="1"/>
</dbReference>
<dbReference type="PROSITE" id="PS50048">
    <property type="entry name" value="ZN2_CY6_FUNGAL_2"/>
    <property type="match status" value="1"/>
</dbReference>
<dbReference type="Proteomes" id="UP000693942">
    <property type="component" value="Unassembled WGS sequence"/>
</dbReference>
<gene>
    <name evidence="4" type="primary">BEA4-7</name>
    <name evidence="4" type="ORF">Forpi1262_v016399</name>
</gene>
<dbReference type="GO" id="GO:0008270">
    <property type="term" value="F:zinc ion binding"/>
    <property type="evidence" value="ECO:0007669"/>
    <property type="project" value="InterPro"/>
</dbReference>
<dbReference type="AlphaFoldDB" id="A0A8J5PEG9"/>
<comment type="caution">
    <text evidence="4">The sequence shown here is derived from an EMBL/GenBank/DDBJ whole genome shotgun (WGS) entry which is preliminary data.</text>
</comment>
<sequence length="340" mass="37830">MQSLDLAQSSCGRCRDRRVKCDRRKPGCQRCEKYSQQCPGYERKRPFRDEGPGLQKKFSRSDLGDRFSVTLSRSTETPSTASPPPTIPSIADPSTAGTSAGDVQSEARVDITSTSEAQDWVTNDDRFFDLDPAVYYTLEGNACGVNPAVPQRVTESQPATPSRVEPTSPGNGEENATLEVADEDHHETNFLPLLIRRFVEIISPWLDVFDTERYFGYVVPVRACHSRLLRDSLAAVAAKQLANFNRGKETQHNRDSATRSATLDFDATLSVDWSFQAASFYDRAIRSMIKALESITRPMPTEIPVGRHLDQPEGIGDLLAAMPILLVYELMDSHHSSMVQ</sequence>
<dbReference type="Pfam" id="PF00172">
    <property type="entry name" value="Zn_clus"/>
    <property type="match status" value="1"/>
</dbReference>
<protein>
    <submittedName>
        <fullName evidence="4">Beauvericin cluster-specific repressor BEA4</fullName>
    </submittedName>
</protein>
<dbReference type="PANTHER" id="PTHR37534">
    <property type="entry name" value="TRANSCRIPTIONAL ACTIVATOR PROTEIN UGA3"/>
    <property type="match status" value="1"/>
</dbReference>
<evidence type="ECO:0000256" key="1">
    <source>
        <dbReference type="ARBA" id="ARBA00023242"/>
    </source>
</evidence>
<evidence type="ECO:0000313" key="5">
    <source>
        <dbReference type="Proteomes" id="UP000693942"/>
    </source>
</evidence>
<proteinExistence type="predicted"/>
<dbReference type="PANTHER" id="PTHR37534:SF2">
    <property type="entry name" value="N-ACETYLTRANSFERASE DOMAIN-CONTAINING PROTEIN"/>
    <property type="match status" value="1"/>
</dbReference>
<evidence type="ECO:0000313" key="4">
    <source>
        <dbReference type="EMBL" id="KAG7418632.1"/>
    </source>
</evidence>